<accession>A0A0E9VIG3</accession>
<reference evidence="1" key="1">
    <citation type="submission" date="2014-11" db="EMBL/GenBank/DDBJ databases">
        <authorList>
            <person name="Amaro Gonzalez C."/>
        </authorList>
    </citation>
    <scope>NUCLEOTIDE SEQUENCE</scope>
</reference>
<dbReference type="EMBL" id="GBXM01030658">
    <property type="protein sequence ID" value="JAH77919.1"/>
    <property type="molecule type" value="Transcribed_RNA"/>
</dbReference>
<proteinExistence type="predicted"/>
<evidence type="ECO:0000313" key="1">
    <source>
        <dbReference type="EMBL" id="JAH77919.1"/>
    </source>
</evidence>
<reference evidence="1" key="2">
    <citation type="journal article" date="2015" name="Fish Shellfish Immunol.">
        <title>Early steps in the European eel (Anguilla anguilla)-Vibrio vulnificus interaction in the gills: Role of the RtxA13 toxin.</title>
        <authorList>
            <person name="Callol A."/>
            <person name="Pajuelo D."/>
            <person name="Ebbesson L."/>
            <person name="Teles M."/>
            <person name="MacKenzie S."/>
            <person name="Amaro C."/>
        </authorList>
    </citation>
    <scope>NUCLEOTIDE SEQUENCE</scope>
</reference>
<organism evidence="1">
    <name type="scientific">Anguilla anguilla</name>
    <name type="common">European freshwater eel</name>
    <name type="synonym">Muraena anguilla</name>
    <dbReference type="NCBI Taxonomy" id="7936"/>
    <lineage>
        <taxon>Eukaryota</taxon>
        <taxon>Metazoa</taxon>
        <taxon>Chordata</taxon>
        <taxon>Craniata</taxon>
        <taxon>Vertebrata</taxon>
        <taxon>Euteleostomi</taxon>
        <taxon>Actinopterygii</taxon>
        <taxon>Neopterygii</taxon>
        <taxon>Teleostei</taxon>
        <taxon>Anguilliformes</taxon>
        <taxon>Anguillidae</taxon>
        <taxon>Anguilla</taxon>
    </lineage>
</organism>
<dbReference type="AlphaFoldDB" id="A0A0E9VIG3"/>
<name>A0A0E9VIG3_ANGAN</name>
<protein>
    <submittedName>
        <fullName evidence="1">Uncharacterized protein</fullName>
    </submittedName>
</protein>
<sequence>MPAQSFNRSSFLKHIQSYIAAEPGLLFFF</sequence>